<proteinExistence type="predicted"/>
<evidence type="ECO:0000313" key="3">
    <source>
        <dbReference type="Proteomes" id="UP000265581"/>
    </source>
</evidence>
<dbReference type="Pfam" id="PF12961">
    <property type="entry name" value="DUF3850"/>
    <property type="match status" value="1"/>
</dbReference>
<dbReference type="InterPro" id="IPR015947">
    <property type="entry name" value="PUA-like_sf"/>
</dbReference>
<keyword evidence="3" id="KW-1185">Reference proteome</keyword>
<organism evidence="2 3">
    <name type="scientific">Aeromicrobium endophyticum</name>
    <dbReference type="NCBI Taxonomy" id="2292704"/>
    <lineage>
        <taxon>Bacteria</taxon>
        <taxon>Bacillati</taxon>
        <taxon>Actinomycetota</taxon>
        <taxon>Actinomycetes</taxon>
        <taxon>Propionibacteriales</taxon>
        <taxon>Nocardioidaceae</taxon>
        <taxon>Aeromicrobium</taxon>
    </lineage>
</organism>
<evidence type="ECO:0000313" key="2">
    <source>
        <dbReference type="EMBL" id="REK73663.1"/>
    </source>
</evidence>
<feature type="domain" description="DUF3850" evidence="1">
    <location>
        <begin position="3"/>
        <end position="90"/>
    </location>
</feature>
<gene>
    <name evidence="2" type="ORF">DX116_09060</name>
</gene>
<sequence>MSVHFLKTREPWYSRVVDGQKTVEIRTHDRDYQVGDELVLVRTVHELSSSAEQILERDNDDTQAVVVEVTHVAPASLIGGLIGGFCALSIRLVGDYDRGAAA</sequence>
<dbReference type="AlphaFoldDB" id="A0A371PCL0"/>
<protein>
    <submittedName>
        <fullName evidence="2">DUF3850 domain-containing protein</fullName>
    </submittedName>
</protein>
<dbReference type="Gene3D" id="2.30.130.30">
    <property type="entry name" value="Hypothetical protein"/>
    <property type="match status" value="1"/>
</dbReference>
<dbReference type="Proteomes" id="UP000265581">
    <property type="component" value="Unassembled WGS sequence"/>
</dbReference>
<dbReference type="EMBL" id="QUBR01000001">
    <property type="protein sequence ID" value="REK73663.1"/>
    <property type="molecule type" value="Genomic_DNA"/>
</dbReference>
<dbReference type="InterPro" id="IPR039440">
    <property type="entry name" value="DUF3850"/>
</dbReference>
<dbReference type="SUPFAM" id="SSF88697">
    <property type="entry name" value="PUA domain-like"/>
    <property type="match status" value="1"/>
</dbReference>
<reference evidence="2 3" key="1">
    <citation type="submission" date="2018-08" db="EMBL/GenBank/DDBJ databases">
        <title>Aeromicrobium sp. M2KJ-4, whole genome shotgun sequence.</title>
        <authorList>
            <person name="Tuo L."/>
        </authorList>
    </citation>
    <scope>NUCLEOTIDE SEQUENCE [LARGE SCALE GENOMIC DNA]</scope>
    <source>
        <strain evidence="2 3">M2KJ-4</strain>
    </source>
</reference>
<comment type="caution">
    <text evidence="2">The sequence shown here is derived from an EMBL/GenBank/DDBJ whole genome shotgun (WGS) entry which is preliminary data.</text>
</comment>
<accession>A0A371PCL0</accession>
<dbReference type="RefSeq" id="WP_119703773.1">
    <property type="nucleotide sequence ID" value="NZ_JBHSOI010000001.1"/>
</dbReference>
<name>A0A371PCL0_9ACTN</name>
<evidence type="ECO:0000259" key="1">
    <source>
        <dbReference type="Pfam" id="PF12961"/>
    </source>
</evidence>
<dbReference type="OrthoDB" id="1700487at2"/>